<protein>
    <submittedName>
        <fullName evidence="2">Uncharacterized protein</fullName>
    </submittedName>
</protein>
<keyword evidence="1" id="KW-0812">Transmembrane</keyword>
<accession>A0A9P8T6G1</accession>
<organism evidence="2 3">
    <name type="scientific">Ogataea philodendri</name>
    <dbReference type="NCBI Taxonomy" id="1378263"/>
    <lineage>
        <taxon>Eukaryota</taxon>
        <taxon>Fungi</taxon>
        <taxon>Dikarya</taxon>
        <taxon>Ascomycota</taxon>
        <taxon>Saccharomycotina</taxon>
        <taxon>Pichiomycetes</taxon>
        <taxon>Pichiales</taxon>
        <taxon>Pichiaceae</taxon>
        <taxon>Ogataea</taxon>
    </lineage>
</organism>
<feature type="transmembrane region" description="Helical" evidence="1">
    <location>
        <begin position="12"/>
        <end position="34"/>
    </location>
</feature>
<evidence type="ECO:0000313" key="3">
    <source>
        <dbReference type="Proteomes" id="UP000769157"/>
    </source>
</evidence>
<dbReference type="EMBL" id="JAEUBE010000199">
    <property type="protein sequence ID" value="KAH3666936.1"/>
    <property type="molecule type" value="Genomic_DNA"/>
</dbReference>
<dbReference type="Proteomes" id="UP000769157">
    <property type="component" value="Unassembled WGS sequence"/>
</dbReference>
<name>A0A9P8T6G1_9ASCO</name>
<sequence>MSPHSKTLMGREWSLFSLIVFKIPGTRVVLTTWYSMVLGLANFTALESSRLFRNLKFSSCEHNVNGITSSHPLCAEAILRMSAILLIGNGWATVAAVLGVDLLRLSYP</sequence>
<dbReference type="RefSeq" id="XP_046061892.1">
    <property type="nucleotide sequence ID" value="XM_046204356.1"/>
</dbReference>
<keyword evidence="1" id="KW-1133">Transmembrane helix</keyword>
<keyword evidence="3" id="KW-1185">Reference proteome</keyword>
<keyword evidence="1" id="KW-0472">Membrane</keyword>
<feature type="transmembrane region" description="Helical" evidence="1">
    <location>
        <begin position="78"/>
        <end position="103"/>
    </location>
</feature>
<reference evidence="2" key="1">
    <citation type="journal article" date="2021" name="Open Biol.">
        <title>Shared evolutionary footprints suggest mitochondrial oxidative damage underlies multiple complex I losses in fungi.</title>
        <authorList>
            <person name="Schikora-Tamarit M.A."/>
            <person name="Marcet-Houben M."/>
            <person name="Nosek J."/>
            <person name="Gabaldon T."/>
        </authorList>
    </citation>
    <scope>NUCLEOTIDE SEQUENCE</scope>
    <source>
        <strain evidence="2">CBS6075</strain>
    </source>
</reference>
<dbReference type="AlphaFoldDB" id="A0A9P8T6G1"/>
<proteinExistence type="predicted"/>
<dbReference type="OrthoDB" id="10507663at2759"/>
<comment type="caution">
    <text evidence="2">The sequence shown here is derived from an EMBL/GenBank/DDBJ whole genome shotgun (WGS) entry which is preliminary data.</text>
</comment>
<evidence type="ECO:0000313" key="2">
    <source>
        <dbReference type="EMBL" id="KAH3666936.1"/>
    </source>
</evidence>
<evidence type="ECO:0000256" key="1">
    <source>
        <dbReference type="SAM" id="Phobius"/>
    </source>
</evidence>
<dbReference type="GeneID" id="70235353"/>
<gene>
    <name evidence="2" type="ORF">OGAPHI_003386</name>
</gene>
<reference evidence="2" key="2">
    <citation type="submission" date="2021-01" db="EMBL/GenBank/DDBJ databases">
        <authorList>
            <person name="Schikora-Tamarit M.A."/>
        </authorList>
    </citation>
    <scope>NUCLEOTIDE SEQUENCE</scope>
    <source>
        <strain evidence="2">CBS6075</strain>
    </source>
</reference>